<feature type="compositionally biased region" description="Basic and acidic residues" evidence="1">
    <location>
        <begin position="322"/>
        <end position="343"/>
    </location>
</feature>
<dbReference type="EMBL" id="JBAWTH010000051">
    <property type="protein sequence ID" value="KAL2282259.1"/>
    <property type="molecule type" value="Genomic_DNA"/>
</dbReference>
<evidence type="ECO:0000313" key="3">
    <source>
        <dbReference type="EMBL" id="KAL2282259.1"/>
    </source>
</evidence>
<feature type="compositionally biased region" description="Basic and acidic residues" evidence="1">
    <location>
        <begin position="488"/>
        <end position="497"/>
    </location>
</feature>
<feature type="region of interest" description="Disordered" evidence="1">
    <location>
        <begin position="581"/>
        <end position="602"/>
    </location>
</feature>
<feature type="compositionally biased region" description="Basic and acidic residues" evidence="1">
    <location>
        <begin position="504"/>
        <end position="513"/>
    </location>
</feature>
<feature type="domain" description="Azaphilone pigments biosynthesis cluster protein L N-terminal" evidence="2">
    <location>
        <begin position="3"/>
        <end position="192"/>
    </location>
</feature>
<feature type="compositionally biased region" description="Basic and acidic residues" evidence="1">
    <location>
        <begin position="401"/>
        <end position="425"/>
    </location>
</feature>
<accession>A0ABR4EIL0</accession>
<feature type="region of interest" description="Disordered" evidence="1">
    <location>
        <begin position="527"/>
        <end position="547"/>
    </location>
</feature>
<keyword evidence="4" id="KW-1185">Reference proteome</keyword>
<feature type="compositionally biased region" description="Basic residues" evidence="1">
    <location>
        <begin position="391"/>
        <end position="400"/>
    </location>
</feature>
<reference evidence="3 4" key="1">
    <citation type="submission" date="2024-03" db="EMBL/GenBank/DDBJ databases">
        <title>A high-quality draft genome sequence of Diaporthe vaccinii, a causative agent of upright dieback and viscid rot disease in cranberry plants.</title>
        <authorList>
            <person name="Sarrasin M."/>
            <person name="Lang B.F."/>
            <person name="Burger G."/>
        </authorList>
    </citation>
    <scope>NUCLEOTIDE SEQUENCE [LARGE SCALE GENOMIC DNA]</scope>
    <source>
        <strain evidence="3 4">IS7</strain>
    </source>
</reference>
<feature type="region of interest" description="Disordered" evidence="1">
    <location>
        <begin position="309"/>
        <end position="513"/>
    </location>
</feature>
<evidence type="ECO:0000313" key="4">
    <source>
        <dbReference type="Proteomes" id="UP001600888"/>
    </source>
</evidence>
<evidence type="ECO:0000259" key="2">
    <source>
        <dbReference type="Pfam" id="PF17111"/>
    </source>
</evidence>
<evidence type="ECO:0000256" key="1">
    <source>
        <dbReference type="SAM" id="MobiDB-lite"/>
    </source>
</evidence>
<dbReference type="CDD" id="cd22249">
    <property type="entry name" value="UDM1_RNF168_RNF169-like"/>
    <property type="match status" value="1"/>
</dbReference>
<dbReference type="InterPro" id="IPR031348">
    <property type="entry name" value="PigL_N"/>
</dbReference>
<sequence>MAEIVGLVTGIGTIVATAFTIAKTISTVANDLGTAGSQIRAIATDTKAIAFVLRDLKGRVIKNSRKFDNEAMSVLRETVALCTFEIGNMQTHLMPLFQSEEGRKMDLKQRAKWVFAKSKVSTTKASLDSMKVTLGLLLHTMEYMEGDVVEDFIEEDIHEMIETSKGTKEKFLRAQRIDMTVEVTYDRITSHQTTNTGTEDQPQSPTSSNKLHEQSQLSDANEATNHAMDLAVHQWASNGLVSGSELQDWDMDSILPAEFGQASLPTERALIETLSDESFLQIADHMRLQRKVTGFALVIIAQPQKSEGHVFESEQPVQVNDGARRTDEGLSDRLYQKPEARSVDDDEGQETSSKSSVHLGLGSEVSRQESHHEAQNTSTQGQRLFNDAQGHGKHPRMYRSRAKERPQEYESHENEARTPRRDGPHRGNPLYPDTLFDEFMGGASAGHQSNRSPNYVPNYPPPWASGQQPDLYSDGFQNLRNPYVPGHFRQEGYHFPDRPTPPPEEVRPDPQMEQMRKQLELLRQERREQEEGKKRMEMEKRIREDAERTFKTRMDEVQRAQEEAKKEIELAIIAAERAARERLEEERKAEEERRRQHAEMLELEVRRRLEKEAVERKQRQGLRGIFNRSSKR</sequence>
<dbReference type="Proteomes" id="UP001600888">
    <property type="component" value="Unassembled WGS sequence"/>
</dbReference>
<organism evidence="3 4">
    <name type="scientific">Diaporthe vaccinii</name>
    <dbReference type="NCBI Taxonomy" id="105482"/>
    <lineage>
        <taxon>Eukaryota</taxon>
        <taxon>Fungi</taxon>
        <taxon>Dikarya</taxon>
        <taxon>Ascomycota</taxon>
        <taxon>Pezizomycotina</taxon>
        <taxon>Sordariomycetes</taxon>
        <taxon>Sordariomycetidae</taxon>
        <taxon>Diaporthales</taxon>
        <taxon>Diaporthaceae</taxon>
        <taxon>Diaporthe</taxon>
        <taxon>Diaporthe eres species complex</taxon>
    </lineage>
</organism>
<gene>
    <name evidence="3" type="ORF">FJTKL_11080</name>
</gene>
<name>A0ABR4EIL0_9PEZI</name>
<protein>
    <recommendedName>
        <fullName evidence="2">Azaphilone pigments biosynthesis cluster protein L N-terminal domain-containing protein</fullName>
    </recommendedName>
</protein>
<feature type="compositionally biased region" description="Polar residues" evidence="1">
    <location>
        <begin position="190"/>
        <end position="219"/>
    </location>
</feature>
<feature type="compositionally biased region" description="Polar residues" evidence="1">
    <location>
        <begin position="446"/>
        <end position="455"/>
    </location>
</feature>
<comment type="caution">
    <text evidence="3">The sequence shown here is derived from an EMBL/GenBank/DDBJ whole genome shotgun (WGS) entry which is preliminary data.</text>
</comment>
<feature type="compositionally biased region" description="Polar residues" evidence="1">
    <location>
        <begin position="465"/>
        <end position="480"/>
    </location>
</feature>
<dbReference type="Pfam" id="PF17111">
    <property type="entry name" value="PigL_N"/>
    <property type="match status" value="1"/>
</dbReference>
<proteinExistence type="predicted"/>
<feature type="region of interest" description="Disordered" evidence="1">
    <location>
        <begin position="189"/>
        <end position="219"/>
    </location>
</feature>